<evidence type="ECO:0000256" key="6">
    <source>
        <dbReference type="ARBA" id="ARBA00023187"/>
    </source>
</evidence>
<evidence type="ECO:0000259" key="12">
    <source>
        <dbReference type="PROSITE" id="PS52001"/>
    </source>
</evidence>
<dbReference type="Gene3D" id="2.30.30.100">
    <property type="match status" value="1"/>
</dbReference>
<evidence type="ECO:0000313" key="14">
    <source>
        <dbReference type="Proteomes" id="UP001181693"/>
    </source>
</evidence>
<evidence type="ECO:0000256" key="4">
    <source>
        <dbReference type="ARBA" id="ARBA00022553"/>
    </source>
</evidence>
<comment type="subcellular location">
    <subcellularLocation>
        <location evidence="1">Cytoplasm</location>
    </subcellularLocation>
    <subcellularLocation>
        <location evidence="8">Nucleus</location>
        <location evidence="8">Gem</location>
    </subcellularLocation>
    <subcellularLocation>
        <location evidence="2">Nucleus</location>
        <location evidence="2">Nucleoplasm</location>
    </subcellularLocation>
</comment>
<protein>
    <recommendedName>
        <fullName evidence="11">Gem-associated protein 6</fullName>
    </recommendedName>
</protein>
<keyword evidence="3" id="KW-0963">Cytoplasm</keyword>
<evidence type="ECO:0000256" key="3">
    <source>
        <dbReference type="ARBA" id="ARBA00022490"/>
    </source>
</evidence>
<comment type="subunit">
    <text evidence="10">Part of the core SMN complex that contains SMN1, GEMIN2/SIP1, DDX20/GEMIN3, GEMIN4, GEMIN5, GEMIN6, GEMIN7, GEMIN8 and STRAP/UNRIP. Part of the SMN-Sm complex that contains SMN1, GEMIN2/SIP1, DDX20/GEMIN3, GEMIN4, GEMIN5, GEMIN6, GEMIN7, GEMIN8, STRAP/UNRIP and the Sm proteins SNRPB, SNRPD1, SNRPD2, SNRPD3, SNRPE, SNRPF and SNRPG. Interacts with GEMIN7; the interaction is direct. Interacts with GEMIN8; the interaction is direct. Interacts with SNRPB, SNRPD2, SNRPD3 and SNRPE; the interaction is direct.</text>
</comment>
<evidence type="ECO:0000256" key="2">
    <source>
        <dbReference type="ARBA" id="ARBA00004642"/>
    </source>
</evidence>
<dbReference type="GO" id="GO:0000245">
    <property type="term" value="P:spliceosomal complex assembly"/>
    <property type="evidence" value="ECO:0007669"/>
    <property type="project" value="InterPro"/>
</dbReference>
<keyword evidence="5" id="KW-0507">mRNA processing</keyword>
<comment type="caution">
    <text evidence="13">The sequence shown here is derived from an EMBL/GenBank/DDBJ whole genome shotgun (WGS) entry which is preliminary data.</text>
</comment>
<sequence>MTDWLNKTPVEWQSFVNKDVKVSADEKNEYQGWVITIDPVSASIVLANFEAQKTQIRVVMGHAVQKVEVFNEADDIIRERLSHIFSSYETSLQTSEDLETKKQNLKSWLEQNNIPVTLQGKLMRTLCVAGVLSIDPPYGPDDCSSSNEIILSRIQRLLQDYLTRQ</sequence>
<accession>A0AAV3AI98</accession>
<evidence type="ECO:0000256" key="11">
    <source>
        <dbReference type="ARBA" id="ARBA00067670"/>
    </source>
</evidence>
<comment type="function">
    <text evidence="9">The SMN complex catalyzes the assembly of small nuclear ribonucleoproteins (snRNPs), the building blocks of the spliceosome, and thereby plays an important role in the splicing of cellular pre-mRNAs. Most spliceosomal snRNPs contain a common set of Sm proteins SNRPB, SNRPD1, SNRPD2, SNRPD3, SNRPE, SNRPF and SNRPG that assemble in a heptameric protein ring on the Sm site of the small nuclear RNA to form the core snRNP (Sm core). In the cytosol, the Sm proteins SNRPD1, SNRPD2, SNRPE, SNRPF and SNRPG are trapped in an inactive 6S pICln-Sm complex by the chaperone CLNS1A that controls the assembly of the core snRNP. To assemble core snRNPs, the SMN complex accepts the trapped 5Sm proteins from CLNS1A forming an intermediate. Binding of snRNA inside 5Sm triggers eviction of the SMN complex, thereby allowing binding of SNRPD3 and SNRPB to complete assembly of the core snRNP.</text>
</comment>
<dbReference type="GO" id="GO:0032797">
    <property type="term" value="C:SMN complex"/>
    <property type="evidence" value="ECO:0007669"/>
    <property type="project" value="TreeGrafter"/>
</dbReference>
<dbReference type="Pfam" id="PF06372">
    <property type="entry name" value="Gemin6"/>
    <property type="match status" value="1"/>
</dbReference>
<organism evidence="13 14">
    <name type="scientific">Pyxicephalus adspersus</name>
    <name type="common">African bullfrog</name>
    <dbReference type="NCBI Taxonomy" id="30357"/>
    <lineage>
        <taxon>Eukaryota</taxon>
        <taxon>Metazoa</taxon>
        <taxon>Chordata</taxon>
        <taxon>Craniata</taxon>
        <taxon>Vertebrata</taxon>
        <taxon>Euteleostomi</taxon>
        <taxon>Amphibia</taxon>
        <taxon>Batrachia</taxon>
        <taxon>Anura</taxon>
        <taxon>Neobatrachia</taxon>
        <taxon>Ranoidea</taxon>
        <taxon>Pyxicephalidae</taxon>
        <taxon>Pyxicephalinae</taxon>
        <taxon>Pyxicephalus</taxon>
    </lineage>
</organism>
<name>A0AAV3AI98_PYXAD</name>
<evidence type="ECO:0000256" key="9">
    <source>
        <dbReference type="ARBA" id="ARBA00059373"/>
    </source>
</evidence>
<evidence type="ECO:0000256" key="5">
    <source>
        <dbReference type="ARBA" id="ARBA00022664"/>
    </source>
</evidence>
<dbReference type="EMBL" id="DYDO01000004">
    <property type="protein sequence ID" value="DBA26773.1"/>
    <property type="molecule type" value="Genomic_DNA"/>
</dbReference>
<dbReference type="FunFam" id="2.30.30.100:FF:000038">
    <property type="entry name" value="Gem-associated protein 6"/>
    <property type="match status" value="1"/>
</dbReference>
<dbReference type="PANTHER" id="PTHR14710:SF2">
    <property type="entry name" value="GEM-ASSOCIATED PROTEIN 6"/>
    <property type="match status" value="1"/>
</dbReference>
<dbReference type="InterPro" id="IPR046857">
    <property type="entry name" value="Gemin6_Sm-like_dom"/>
</dbReference>
<dbReference type="AlphaFoldDB" id="A0AAV3AI98"/>
<dbReference type="PROSITE" id="PS52001">
    <property type="entry name" value="AD"/>
    <property type="match status" value="1"/>
</dbReference>
<keyword evidence="14" id="KW-1185">Reference proteome</keyword>
<dbReference type="InterPro" id="IPR009422">
    <property type="entry name" value="Gemin6"/>
</dbReference>
<evidence type="ECO:0000256" key="1">
    <source>
        <dbReference type="ARBA" id="ARBA00004496"/>
    </source>
</evidence>
<reference evidence="13" key="1">
    <citation type="thesis" date="2020" institute="ProQuest LLC" country="789 East Eisenhower Parkway, Ann Arbor, MI, USA">
        <title>Comparative Genomics and Chromosome Evolution.</title>
        <authorList>
            <person name="Mudd A.B."/>
        </authorList>
    </citation>
    <scope>NUCLEOTIDE SEQUENCE</scope>
    <source>
        <strain evidence="13">1538</strain>
        <tissue evidence="13">Blood</tissue>
    </source>
</reference>
<keyword evidence="7" id="KW-0539">Nucleus</keyword>
<dbReference type="InterPro" id="IPR046856">
    <property type="entry name" value="Gemin6_C"/>
</dbReference>
<dbReference type="GO" id="GO:0000387">
    <property type="term" value="P:spliceosomal snRNP assembly"/>
    <property type="evidence" value="ECO:0007669"/>
    <property type="project" value="TreeGrafter"/>
</dbReference>
<evidence type="ECO:0000256" key="8">
    <source>
        <dbReference type="ARBA" id="ARBA00034695"/>
    </source>
</evidence>
<evidence type="ECO:0000256" key="10">
    <source>
        <dbReference type="ARBA" id="ARBA00065613"/>
    </source>
</evidence>
<dbReference type="CDD" id="cd11676">
    <property type="entry name" value="Gemin6"/>
    <property type="match status" value="1"/>
</dbReference>
<dbReference type="GO" id="GO:0097504">
    <property type="term" value="C:Gemini of Cajal bodies"/>
    <property type="evidence" value="ECO:0007669"/>
    <property type="project" value="UniProtKB-SubCell"/>
</dbReference>
<evidence type="ECO:0000256" key="7">
    <source>
        <dbReference type="ARBA" id="ARBA00023242"/>
    </source>
</evidence>
<proteinExistence type="predicted"/>
<gene>
    <name evidence="13" type="ORF">GDO54_010986</name>
</gene>
<dbReference type="Proteomes" id="UP001181693">
    <property type="component" value="Unassembled WGS sequence"/>
</dbReference>
<evidence type="ECO:0000313" key="13">
    <source>
        <dbReference type="EMBL" id="DBA26773.1"/>
    </source>
</evidence>
<feature type="domain" description="AD" evidence="12">
    <location>
        <begin position="68"/>
        <end position="165"/>
    </location>
</feature>
<dbReference type="InterPro" id="IPR047574">
    <property type="entry name" value="AD"/>
</dbReference>
<keyword evidence="6" id="KW-0508">mRNA splicing</keyword>
<dbReference type="PANTHER" id="PTHR14710">
    <property type="entry name" value="GEM-ASSOCIATED PROTEIN 6"/>
    <property type="match status" value="1"/>
</dbReference>
<keyword evidence="4" id="KW-0597">Phosphoprotein</keyword>
<dbReference type="Pfam" id="PF20417">
    <property type="entry name" value="Gemin6_C"/>
    <property type="match status" value="1"/>
</dbReference>